<organism evidence="2 3">
    <name type="scientific">Sphaerosporella brunnea</name>
    <dbReference type="NCBI Taxonomy" id="1250544"/>
    <lineage>
        <taxon>Eukaryota</taxon>
        <taxon>Fungi</taxon>
        <taxon>Dikarya</taxon>
        <taxon>Ascomycota</taxon>
        <taxon>Pezizomycotina</taxon>
        <taxon>Pezizomycetes</taxon>
        <taxon>Pezizales</taxon>
        <taxon>Pyronemataceae</taxon>
        <taxon>Sphaerosporella</taxon>
    </lineage>
</organism>
<accession>A0A5J5EK51</accession>
<dbReference type="Proteomes" id="UP000326924">
    <property type="component" value="Unassembled WGS sequence"/>
</dbReference>
<sequence length="224" mass="25701">MTTGFAAITTTSENLTHFFLTDQGKATRRRSPLSQLSNPRHNCKCSPSAAGPTIGEIHLHPLAVLRRAAAAGRCFLRNNRTNMYLIFFLIFFFLSAYLHGVGFTLNSACSGIHRYIKPTRIPTAELFWKIYRLLPDWTFQDQPSLPAPKGRRRTFFEKKRGHLQHIPPAPPPPSAVEELRFPFWRYLGRREGATWARSPENQIRALLIGQQFFDLTKNTKYKTI</sequence>
<dbReference type="InParanoid" id="A0A5J5EK51"/>
<evidence type="ECO:0000256" key="1">
    <source>
        <dbReference type="SAM" id="Phobius"/>
    </source>
</evidence>
<proteinExistence type="predicted"/>
<keyword evidence="1" id="KW-1133">Transmembrane helix</keyword>
<comment type="caution">
    <text evidence="2">The sequence shown here is derived from an EMBL/GenBank/DDBJ whole genome shotgun (WGS) entry which is preliminary data.</text>
</comment>
<gene>
    <name evidence="2" type="ORF">FN846DRAFT_296391</name>
</gene>
<keyword evidence="1" id="KW-0812">Transmembrane</keyword>
<evidence type="ECO:0000313" key="2">
    <source>
        <dbReference type="EMBL" id="KAA8896045.1"/>
    </source>
</evidence>
<reference evidence="2 3" key="1">
    <citation type="submission" date="2019-09" db="EMBL/GenBank/DDBJ databases">
        <title>Draft genome of the ectomycorrhizal ascomycete Sphaerosporella brunnea.</title>
        <authorList>
            <consortium name="DOE Joint Genome Institute"/>
            <person name="Benucci G.M."/>
            <person name="Marozzi G."/>
            <person name="Antonielli L."/>
            <person name="Sanchez S."/>
            <person name="Marco P."/>
            <person name="Wang X."/>
            <person name="Falini L.B."/>
            <person name="Barry K."/>
            <person name="Haridas S."/>
            <person name="Lipzen A."/>
            <person name="Labutti K."/>
            <person name="Grigoriev I.V."/>
            <person name="Murat C."/>
            <person name="Martin F."/>
            <person name="Albertini E."/>
            <person name="Donnini D."/>
            <person name="Bonito G."/>
        </authorList>
    </citation>
    <scope>NUCLEOTIDE SEQUENCE [LARGE SCALE GENOMIC DNA]</scope>
    <source>
        <strain evidence="2 3">Sb_GMNB300</strain>
    </source>
</reference>
<dbReference type="AlphaFoldDB" id="A0A5J5EK51"/>
<protein>
    <submittedName>
        <fullName evidence="2">Uncharacterized protein</fullName>
    </submittedName>
</protein>
<keyword evidence="3" id="KW-1185">Reference proteome</keyword>
<feature type="transmembrane region" description="Helical" evidence="1">
    <location>
        <begin position="83"/>
        <end position="105"/>
    </location>
</feature>
<keyword evidence="1" id="KW-0472">Membrane</keyword>
<dbReference type="EMBL" id="VXIS01000230">
    <property type="protein sequence ID" value="KAA8896045.1"/>
    <property type="molecule type" value="Genomic_DNA"/>
</dbReference>
<name>A0A5J5EK51_9PEZI</name>
<evidence type="ECO:0000313" key="3">
    <source>
        <dbReference type="Proteomes" id="UP000326924"/>
    </source>
</evidence>